<dbReference type="GO" id="GO:0004022">
    <property type="term" value="F:alcohol dehydrogenase (NAD+) activity"/>
    <property type="evidence" value="ECO:0007669"/>
    <property type="project" value="UniProtKB-UniRule"/>
</dbReference>
<evidence type="ECO:0000259" key="15">
    <source>
        <dbReference type="Pfam" id="PF25137"/>
    </source>
</evidence>
<dbReference type="InterPro" id="IPR015590">
    <property type="entry name" value="Aldehyde_DH_dom"/>
</dbReference>
<organism evidence="16 17">
    <name type="scientific">Bacillus thuringiensis serovar yosoo</name>
    <dbReference type="NCBI Taxonomy" id="180848"/>
    <lineage>
        <taxon>Bacteria</taxon>
        <taxon>Bacillati</taxon>
        <taxon>Bacillota</taxon>
        <taxon>Bacilli</taxon>
        <taxon>Bacillales</taxon>
        <taxon>Bacillaceae</taxon>
        <taxon>Bacillus</taxon>
        <taxon>Bacillus cereus group</taxon>
    </lineage>
</organism>
<dbReference type="EMBL" id="NFDN01000063">
    <property type="protein sequence ID" value="OTY56736.1"/>
    <property type="molecule type" value="Genomic_DNA"/>
</dbReference>
<comment type="similarity">
    <text evidence="7 12">In the N-terminal section; belongs to the aldehyde dehydrogenase family.</text>
</comment>
<dbReference type="AlphaFoldDB" id="A0A9X6IF09"/>
<name>A0A9X6IF09_BACTU</name>
<dbReference type="NCBIfam" id="NF010378">
    <property type="entry name" value="PRK13805.1"/>
    <property type="match status" value="1"/>
</dbReference>
<dbReference type="InterPro" id="IPR018211">
    <property type="entry name" value="ADH_Fe_CS"/>
</dbReference>
<dbReference type="InterPro" id="IPR056798">
    <property type="entry name" value="ADH_Fe_C"/>
</dbReference>
<dbReference type="InterPro" id="IPR016163">
    <property type="entry name" value="Ald_DH_C"/>
</dbReference>
<dbReference type="InterPro" id="IPR012079">
    <property type="entry name" value="Bifunc_Ald-ADH"/>
</dbReference>
<dbReference type="InterPro" id="IPR016161">
    <property type="entry name" value="Ald_DH/histidinol_DH"/>
</dbReference>
<dbReference type="RefSeq" id="WP_086401292.1">
    <property type="nucleotide sequence ID" value="NZ_NFDN01000063.1"/>
</dbReference>
<evidence type="ECO:0000259" key="13">
    <source>
        <dbReference type="Pfam" id="PF00171"/>
    </source>
</evidence>
<dbReference type="InterPro" id="IPR034789">
    <property type="entry name" value="AAD_C"/>
</dbReference>
<keyword evidence="6" id="KW-0511">Multifunctional enzyme</keyword>
<dbReference type="SUPFAM" id="SSF56796">
    <property type="entry name" value="Dehydroquinate synthase-like"/>
    <property type="match status" value="1"/>
</dbReference>
<dbReference type="Proteomes" id="UP000195129">
    <property type="component" value="Unassembled WGS sequence"/>
</dbReference>
<proteinExistence type="inferred from homology"/>
<dbReference type="GO" id="GO:0046872">
    <property type="term" value="F:metal ion binding"/>
    <property type="evidence" value="ECO:0007669"/>
    <property type="project" value="InterPro"/>
</dbReference>
<comment type="cofactor">
    <cofactor evidence="1">
        <name>Fe(2+)</name>
        <dbReference type="ChEBI" id="CHEBI:29033"/>
    </cofactor>
</comment>
<evidence type="ECO:0000256" key="7">
    <source>
        <dbReference type="ARBA" id="ARBA00035641"/>
    </source>
</evidence>
<dbReference type="PIRSF" id="PIRSF000111">
    <property type="entry name" value="ALDH_ADH"/>
    <property type="match status" value="1"/>
</dbReference>
<sequence length="865" mass="95149">MVNVVIKDENDVQEVVNTLVENGKEALKALESYTQEQVDHIVHEMALSGLDQHMPLAKMAVEETGRGVYEDKCTKNIFATEYIWHSIKKDKTVGIIHEDPHEEVIEIAEPVGVVAGVTPVTNPTSTTMFKAIIAMKTRNPIIFAFHPSAQQCSVAAAKILRDAAIKAGAPENCIQWIEKPSVEATKRLMNHEGVALVLATGGAGMVKSAYSTGKPALGVGPGNVPCYLEKSAHVKRAVNDLILSKTFDNGMICASEQAIIVDKEIYNSVKKEMQDNNCYFVTEEERIKLEKLVINENTCAVNSDIVGKSAHYIASLVGIKVPEDTKILVAEIKGVGAEYPLSREKLSPVLACIKANSREEGFKYCEEMLNLGGLGHSAVIHSTNKEVQKQFGLRMKACRLIVNSPSAQGGIGDIYNAFIPSLTLGCGSYGKNSVSQNVTATHLINVKRLANRKNNMQWFKLPPKVFFEKHATQYLAKMPNISRAFIVTDPGMVELGYVDTVTHYLQQHLNDVKVGVFSEVEPDPSDETVFKGAEMMRSFKPDVIIALGGGSAMDAAKGMWLFYEYPETKFFGIKQKFLDIRKRTCKFPTLGQKAQFVAIPTTSGTGSEVTPFAVITDKKNNIKYPLADYELTPDVAIIDPQFVMTVPPHVTADTGMDVLTHAIEAYVSIMANDYTDGLALKAIDLVFKYLPRAYKNGNDEEAREKMHNASAIAGMAFANAFLGINHSLAHKLGPEFHIPHGRANAILMPHVIRYNAIKPRKHALFPKYEHFVADERYAYIARTLGLPASTVEEGVESLVQAIISLGKELNINMSIAGQGVKQEAFENVVDVLSERAFEDQCTPANPKLPLISELKEVYKQAYKGV</sequence>
<comment type="similarity">
    <text evidence="2">Belongs to the iron-containing alcohol dehydrogenase family.</text>
</comment>
<dbReference type="InterPro" id="IPR039697">
    <property type="entry name" value="Alcohol_dehydrogenase_Fe"/>
</dbReference>
<dbReference type="InterPro" id="IPR016162">
    <property type="entry name" value="Ald_DH_N"/>
</dbReference>
<evidence type="ECO:0000256" key="11">
    <source>
        <dbReference type="ARBA" id="ARBA00074764"/>
    </source>
</evidence>
<evidence type="ECO:0000256" key="3">
    <source>
        <dbReference type="ARBA" id="ARBA00023002"/>
    </source>
</evidence>
<dbReference type="Gene3D" id="3.40.309.10">
    <property type="entry name" value="Aldehyde Dehydrogenase, Chain A, domain 2"/>
    <property type="match status" value="1"/>
</dbReference>
<keyword evidence="4" id="KW-0408">Iron</keyword>
<comment type="caution">
    <text evidence="16">The sequence shown here is derived from an EMBL/GenBank/DDBJ whole genome shotgun (WGS) entry which is preliminary data.</text>
</comment>
<dbReference type="Gene3D" id="3.40.50.1970">
    <property type="match status" value="1"/>
</dbReference>
<dbReference type="Gene3D" id="1.20.1090.10">
    <property type="entry name" value="Dehydroquinate synthase-like - alpha domain"/>
    <property type="match status" value="1"/>
</dbReference>
<evidence type="ECO:0000313" key="16">
    <source>
        <dbReference type="EMBL" id="OTY56736.1"/>
    </source>
</evidence>
<gene>
    <name evidence="16" type="ORF">BK746_16515</name>
</gene>
<evidence type="ECO:0000256" key="1">
    <source>
        <dbReference type="ARBA" id="ARBA00001954"/>
    </source>
</evidence>
<dbReference type="FunFam" id="3.40.50.1970:FF:000002">
    <property type="entry name" value="Aldehyde-alcohol dehydrogenase"/>
    <property type="match status" value="1"/>
</dbReference>
<dbReference type="Pfam" id="PF25137">
    <property type="entry name" value="ADH_Fe_C"/>
    <property type="match status" value="1"/>
</dbReference>
<dbReference type="GO" id="GO:0006066">
    <property type="term" value="P:alcohol metabolic process"/>
    <property type="evidence" value="ECO:0007669"/>
    <property type="project" value="InterPro"/>
</dbReference>
<dbReference type="InterPro" id="IPR001670">
    <property type="entry name" value="ADH_Fe/GldA"/>
</dbReference>
<evidence type="ECO:0000256" key="12">
    <source>
        <dbReference type="PIRNR" id="PIRNR000111"/>
    </source>
</evidence>
<dbReference type="GO" id="GO:0004029">
    <property type="term" value="F:aldehyde dehydrogenase (NAD+) activity"/>
    <property type="evidence" value="ECO:0007669"/>
    <property type="project" value="UniProtKB-EC"/>
</dbReference>
<keyword evidence="5" id="KW-0520">NAD</keyword>
<dbReference type="FunFam" id="1.20.1090.10:FF:000001">
    <property type="entry name" value="Aldehyde-alcohol dehydrogenase"/>
    <property type="match status" value="1"/>
</dbReference>
<feature type="domain" description="Aldehyde dehydrogenase" evidence="13">
    <location>
        <begin position="13"/>
        <end position="406"/>
    </location>
</feature>
<dbReference type="PANTHER" id="PTHR11496">
    <property type="entry name" value="ALCOHOL DEHYDROGENASE"/>
    <property type="match status" value="1"/>
</dbReference>
<evidence type="ECO:0000259" key="14">
    <source>
        <dbReference type="Pfam" id="PF00465"/>
    </source>
</evidence>
<evidence type="ECO:0000256" key="6">
    <source>
        <dbReference type="ARBA" id="ARBA00023268"/>
    </source>
</evidence>
<dbReference type="CDD" id="cd07122">
    <property type="entry name" value="ALDH_F20_ACDH"/>
    <property type="match status" value="1"/>
</dbReference>
<comment type="catalytic activity">
    <reaction evidence="9">
        <text>an aldehyde + NAD(+) + H2O = a carboxylate + NADH + 2 H(+)</text>
        <dbReference type="Rhea" id="RHEA:16185"/>
        <dbReference type="ChEBI" id="CHEBI:15377"/>
        <dbReference type="ChEBI" id="CHEBI:15378"/>
        <dbReference type="ChEBI" id="CHEBI:17478"/>
        <dbReference type="ChEBI" id="CHEBI:29067"/>
        <dbReference type="ChEBI" id="CHEBI:57540"/>
        <dbReference type="ChEBI" id="CHEBI:57945"/>
        <dbReference type="EC" id="1.2.1.3"/>
    </reaction>
</comment>
<dbReference type="PANTHER" id="PTHR11496:SF83">
    <property type="entry name" value="HYDROXYACID-OXOACID TRANSHYDROGENASE, MITOCHONDRIAL"/>
    <property type="match status" value="1"/>
</dbReference>
<dbReference type="Gene3D" id="3.40.605.10">
    <property type="entry name" value="Aldehyde Dehydrogenase, Chain A, domain 1"/>
    <property type="match status" value="1"/>
</dbReference>
<comment type="catalytic activity">
    <reaction evidence="10">
        <text>ethanol + NAD(+) = acetaldehyde + NADH + H(+)</text>
        <dbReference type="Rhea" id="RHEA:25290"/>
        <dbReference type="ChEBI" id="CHEBI:15343"/>
        <dbReference type="ChEBI" id="CHEBI:15378"/>
        <dbReference type="ChEBI" id="CHEBI:16236"/>
        <dbReference type="ChEBI" id="CHEBI:57540"/>
        <dbReference type="ChEBI" id="CHEBI:57945"/>
        <dbReference type="EC" id="1.1.1.1"/>
    </reaction>
</comment>
<feature type="domain" description="Fe-containing alcohol dehydrogenase-like C-terminal" evidence="15">
    <location>
        <begin position="651"/>
        <end position="862"/>
    </location>
</feature>
<evidence type="ECO:0000256" key="2">
    <source>
        <dbReference type="ARBA" id="ARBA00007358"/>
    </source>
</evidence>
<dbReference type="GO" id="GO:0015976">
    <property type="term" value="P:carbon utilization"/>
    <property type="evidence" value="ECO:0007669"/>
    <property type="project" value="InterPro"/>
</dbReference>
<dbReference type="GO" id="GO:0008774">
    <property type="term" value="F:acetaldehyde dehydrogenase (acetylating) activity"/>
    <property type="evidence" value="ECO:0007669"/>
    <property type="project" value="UniProtKB-UniRule"/>
</dbReference>
<dbReference type="CDD" id="cd08178">
    <property type="entry name" value="AAD_C"/>
    <property type="match status" value="1"/>
</dbReference>
<comment type="similarity">
    <text evidence="8 12">In the C-terminal section; belongs to the iron-containing alcohol dehydrogenase family.</text>
</comment>
<dbReference type="SUPFAM" id="SSF53720">
    <property type="entry name" value="ALDH-like"/>
    <property type="match status" value="1"/>
</dbReference>
<evidence type="ECO:0000256" key="8">
    <source>
        <dbReference type="ARBA" id="ARBA00035645"/>
    </source>
</evidence>
<evidence type="ECO:0000256" key="5">
    <source>
        <dbReference type="ARBA" id="ARBA00023027"/>
    </source>
</evidence>
<keyword evidence="3 12" id="KW-0560">Oxidoreductase</keyword>
<evidence type="ECO:0000256" key="10">
    <source>
        <dbReference type="ARBA" id="ARBA00052923"/>
    </source>
</evidence>
<accession>A0A9X6IF09</accession>
<evidence type="ECO:0000313" key="17">
    <source>
        <dbReference type="Proteomes" id="UP000195129"/>
    </source>
</evidence>
<evidence type="ECO:0000256" key="9">
    <source>
        <dbReference type="ARBA" id="ARBA00049194"/>
    </source>
</evidence>
<protein>
    <recommendedName>
        <fullName evidence="11 12">Aldehyde-alcohol dehydrogenase</fullName>
    </recommendedName>
</protein>
<dbReference type="FunFam" id="3.40.309.10:FF:000007">
    <property type="entry name" value="Aldehyde-alcohol dehydrogenase"/>
    <property type="match status" value="1"/>
</dbReference>
<dbReference type="PROSITE" id="PS00913">
    <property type="entry name" value="ADH_IRON_1"/>
    <property type="match status" value="1"/>
</dbReference>
<evidence type="ECO:0000256" key="4">
    <source>
        <dbReference type="ARBA" id="ARBA00023004"/>
    </source>
</evidence>
<feature type="domain" description="Alcohol dehydrogenase iron-type/glycerol dehydrogenase GldA" evidence="14">
    <location>
        <begin position="462"/>
        <end position="640"/>
    </location>
</feature>
<dbReference type="Pfam" id="PF00465">
    <property type="entry name" value="Fe-ADH"/>
    <property type="match status" value="1"/>
</dbReference>
<dbReference type="Pfam" id="PF00171">
    <property type="entry name" value="Aldedh"/>
    <property type="match status" value="1"/>
</dbReference>
<reference evidence="16 17" key="1">
    <citation type="submission" date="2016-10" db="EMBL/GenBank/DDBJ databases">
        <title>Comparative genomics of Bacillus thuringiensis reveals a path to pathogens against multiple invertebrate hosts.</title>
        <authorList>
            <person name="Zheng J."/>
            <person name="Gao Q."/>
            <person name="Liu H."/>
            <person name="Peng D."/>
            <person name="Ruan L."/>
            <person name="Sun M."/>
        </authorList>
    </citation>
    <scope>NUCLEOTIDE SEQUENCE [LARGE SCALE GENOMIC DNA]</scope>
    <source>
        <strain evidence="16">BGSC 4CA1</strain>
    </source>
</reference>